<reference evidence="5 6" key="1">
    <citation type="submission" date="2016-10" db="EMBL/GenBank/DDBJ databases">
        <authorList>
            <person name="de Groot N.N."/>
        </authorList>
    </citation>
    <scope>NUCLEOTIDE SEQUENCE [LARGE SCALE GENOMIC DNA]</scope>
    <source>
        <strain evidence="5 6">ATCC 51969</strain>
    </source>
</reference>
<dbReference type="EMBL" id="FONS01000004">
    <property type="protein sequence ID" value="SFF00890.1"/>
    <property type="molecule type" value="Genomic_DNA"/>
</dbReference>
<accession>A0A1I2F8L3</accession>
<dbReference type="Gene3D" id="1.10.4040.10">
    <property type="entry name" value="Penicillinase repressor domain"/>
    <property type="match status" value="1"/>
</dbReference>
<organism evidence="5 6">
    <name type="scientific">Pedobacter antarcticus</name>
    <dbReference type="NCBI Taxonomy" id="34086"/>
    <lineage>
        <taxon>Bacteria</taxon>
        <taxon>Pseudomonadati</taxon>
        <taxon>Bacteroidota</taxon>
        <taxon>Sphingobacteriia</taxon>
        <taxon>Sphingobacteriales</taxon>
        <taxon>Sphingobacteriaceae</taxon>
        <taxon>Pedobacter</taxon>
    </lineage>
</organism>
<evidence type="ECO:0000256" key="1">
    <source>
        <dbReference type="ARBA" id="ARBA00011046"/>
    </source>
</evidence>
<dbReference type="GO" id="GO:0003677">
    <property type="term" value="F:DNA binding"/>
    <property type="evidence" value="ECO:0007669"/>
    <property type="project" value="UniProtKB-KW"/>
</dbReference>
<evidence type="ECO:0000256" key="2">
    <source>
        <dbReference type="ARBA" id="ARBA00023015"/>
    </source>
</evidence>
<dbReference type="Proteomes" id="UP000183129">
    <property type="component" value="Unassembled WGS sequence"/>
</dbReference>
<dbReference type="GO" id="GO:0045892">
    <property type="term" value="P:negative regulation of DNA-templated transcription"/>
    <property type="evidence" value="ECO:0007669"/>
    <property type="project" value="InterPro"/>
</dbReference>
<dbReference type="InterPro" id="IPR005650">
    <property type="entry name" value="BlaI_family"/>
</dbReference>
<dbReference type="InterPro" id="IPR036390">
    <property type="entry name" value="WH_DNA-bd_sf"/>
</dbReference>
<proteinExistence type="inferred from homology"/>
<evidence type="ECO:0000313" key="6">
    <source>
        <dbReference type="Proteomes" id="UP000183129"/>
    </source>
</evidence>
<protein>
    <submittedName>
        <fullName evidence="5">Predicted transcriptional regulator</fullName>
    </submittedName>
</protein>
<keyword evidence="4" id="KW-0804">Transcription</keyword>
<gene>
    <name evidence="5" type="ORF">SAMN03003324_02065</name>
</gene>
<dbReference type="Pfam" id="PF03965">
    <property type="entry name" value="Penicillinase_R"/>
    <property type="match status" value="1"/>
</dbReference>
<dbReference type="SUPFAM" id="SSF46785">
    <property type="entry name" value="Winged helix' DNA-binding domain"/>
    <property type="match status" value="1"/>
</dbReference>
<dbReference type="PIRSF" id="PIRSF019455">
    <property type="entry name" value="CopR_AtkY"/>
    <property type="match status" value="1"/>
</dbReference>
<evidence type="ECO:0000256" key="4">
    <source>
        <dbReference type="ARBA" id="ARBA00023163"/>
    </source>
</evidence>
<comment type="similarity">
    <text evidence="1">Belongs to the BlaI transcriptional regulatory family.</text>
</comment>
<evidence type="ECO:0000256" key="3">
    <source>
        <dbReference type="ARBA" id="ARBA00023125"/>
    </source>
</evidence>
<dbReference type="Gene3D" id="1.10.10.10">
    <property type="entry name" value="Winged helix-like DNA-binding domain superfamily/Winged helix DNA-binding domain"/>
    <property type="match status" value="1"/>
</dbReference>
<dbReference type="STRING" id="34086.SAMN04488084_102495"/>
<evidence type="ECO:0000313" key="5">
    <source>
        <dbReference type="EMBL" id="SFF00890.1"/>
    </source>
</evidence>
<sequence>MKQQNYTSSSDIEPTKSELEILQVLWSAGPSTVRQVNDQLNNLRQVNYTSTLKLMQIMAEKGILKRDESQMKHIYHVVEEEKKTKENLLGKFVDNLYDGSSSKLVMQLLGNQKTSKEELQAIKDMLNQLDQ</sequence>
<keyword evidence="2" id="KW-0805">Transcription regulation</keyword>
<keyword evidence="3" id="KW-0238">DNA-binding</keyword>
<dbReference type="AlphaFoldDB" id="A0A1I2F8L3"/>
<name>A0A1I2F8L3_9SPHI</name>
<dbReference type="InterPro" id="IPR036388">
    <property type="entry name" value="WH-like_DNA-bd_sf"/>
</dbReference>
<dbReference type="RefSeq" id="WP_074588013.1">
    <property type="nucleotide sequence ID" value="NZ_FNGZ01000002.1"/>
</dbReference>